<dbReference type="InterPro" id="IPR002153">
    <property type="entry name" value="TRPC_channel"/>
</dbReference>
<evidence type="ECO:0000256" key="3">
    <source>
        <dbReference type="ARBA" id="ARBA00023303"/>
    </source>
</evidence>
<evidence type="ECO:0000256" key="2">
    <source>
        <dbReference type="ARBA" id="ARBA00023065"/>
    </source>
</evidence>
<keyword evidence="1" id="KW-0813">Transport</keyword>
<name>A0A1B6F5C7_9HEMI</name>
<keyword evidence="2" id="KW-0406">Ion transport</keyword>
<dbReference type="Pfam" id="PF13637">
    <property type="entry name" value="Ank_4"/>
    <property type="match status" value="1"/>
</dbReference>
<dbReference type="GO" id="GO:0015279">
    <property type="term" value="F:store-operated calcium channel activity"/>
    <property type="evidence" value="ECO:0007669"/>
    <property type="project" value="TreeGrafter"/>
</dbReference>
<dbReference type="InterPro" id="IPR002110">
    <property type="entry name" value="Ankyrin_rpt"/>
</dbReference>
<dbReference type="PROSITE" id="PS50088">
    <property type="entry name" value="ANK_REPEAT"/>
    <property type="match status" value="2"/>
</dbReference>
<feature type="repeat" description="ANK" evidence="4">
    <location>
        <begin position="88"/>
        <end position="111"/>
    </location>
</feature>
<protein>
    <submittedName>
        <fullName evidence="5">Uncharacterized protein</fullName>
    </submittedName>
</protein>
<evidence type="ECO:0000256" key="1">
    <source>
        <dbReference type="ARBA" id="ARBA00022448"/>
    </source>
</evidence>
<organism evidence="5">
    <name type="scientific">Cuerna arida</name>
    <dbReference type="NCBI Taxonomy" id="1464854"/>
    <lineage>
        <taxon>Eukaryota</taxon>
        <taxon>Metazoa</taxon>
        <taxon>Ecdysozoa</taxon>
        <taxon>Arthropoda</taxon>
        <taxon>Hexapoda</taxon>
        <taxon>Insecta</taxon>
        <taxon>Pterygota</taxon>
        <taxon>Neoptera</taxon>
        <taxon>Paraneoptera</taxon>
        <taxon>Hemiptera</taxon>
        <taxon>Auchenorrhyncha</taxon>
        <taxon>Membracoidea</taxon>
        <taxon>Cicadellidae</taxon>
        <taxon>Cicadellinae</taxon>
        <taxon>Proconiini</taxon>
        <taxon>Cuerna</taxon>
    </lineage>
</organism>
<dbReference type="SMART" id="SM00248">
    <property type="entry name" value="ANK"/>
    <property type="match status" value="2"/>
</dbReference>
<dbReference type="GO" id="GO:0051480">
    <property type="term" value="P:regulation of cytosolic calcium ion concentration"/>
    <property type="evidence" value="ECO:0007669"/>
    <property type="project" value="TreeGrafter"/>
</dbReference>
<dbReference type="AlphaFoldDB" id="A0A1B6F5C7"/>
<dbReference type="GO" id="GO:0034703">
    <property type="term" value="C:cation channel complex"/>
    <property type="evidence" value="ECO:0007669"/>
    <property type="project" value="TreeGrafter"/>
</dbReference>
<dbReference type="InterPro" id="IPR036770">
    <property type="entry name" value="Ankyrin_rpt-contain_sf"/>
</dbReference>
<feature type="non-terminal residue" evidence="5">
    <location>
        <position position="185"/>
    </location>
</feature>
<reference evidence="5" key="1">
    <citation type="submission" date="2015-11" db="EMBL/GenBank/DDBJ databases">
        <title>De novo transcriptome assembly of four potential Pierce s Disease insect vectors from Arizona vineyards.</title>
        <authorList>
            <person name="Tassone E.E."/>
        </authorList>
    </citation>
    <scope>NUCLEOTIDE SEQUENCE</scope>
</reference>
<dbReference type="GO" id="GO:0005886">
    <property type="term" value="C:plasma membrane"/>
    <property type="evidence" value="ECO:0007669"/>
    <property type="project" value="TreeGrafter"/>
</dbReference>
<evidence type="ECO:0000256" key="4">
    <source>
        <dbReference type="PROSITE-ProRule" id="PRU00023"/>
    </source>
</evidence>
<dbReference type="Gene3D" id="1.25.40.20">
    <property type="entry name" value="Ankyrin repeat-containing domain"/>
    <property type="match status" value="1"/>
</dbReference>
<proteinExistence type="predicted"/>
<dbReference type="PANTHER" id="PTHR10117">
    <property type="entry name" value="TRANSIENT RECEPTOR POTENTIAL CHANNEL"/>
    <property type="match status" value="1"/>
</dbReference>
<evidence type="ECO:0000313" key="5">
    <source>
        <dbReference type="EMBL" id="JAS45466.1"/>
    </source>
</evidence>
<dbReference type="Pfam" id="PF00023">
    <property type="entry name" value="Ank"/>
    <property type="match status" value="1"/>
</dbReference>
<keyword evidence="4" id="KW-0040">ANK repeat</keyword>
<sequence>MFKGNKVEYSRFVSSDEEKKKEVPKLMKELITNIHNWDSLGPSRSSVLEMPKVLERELFKSVMSGNVNQVKNILRSQPQLSVNCVNYQGYSPLHLALKNKDTPMIDYLLRRKDINVTDCALHAIQLDMPLQLQLIFQKMVETNNNPEIEKLPYIGSIDFPDYMTPMMLAAQCGNSEIIDILISRG</sequence>
<dbReference type="EMBL" id="GECZ01024303">
    <property type="protein sequence ID" value="JAS45466.1"/>
    <property type="molecule type" value="Transcribed_RNA"/>
</dbReference>
<feature type="repeat" description="ANK" evidence="4">
    <location>
        <begin position="161"/>
        <end position="185"/>
    </location>
</feature>
<dbReference type="PROSITE" id="PS50297">
    <property type="entry name" value="ANK_REP_REGION"/>
    <property type="match status" value="2"/>
</dbReference>
<dbReference type="GO" id="GO:0070679">
    <property type="term" value="F:inositol 1,4,5 trisphosphate binding"/>
    <property type="evidence" value="ECO:0007669"/>
    <property type="project" value="TreeGrafter"/>
</dbReference>
<keyword evidence="3" id="KW-0407">Ion channel</keyword>
<gene>
    <name evidence="5" type="ORF">g.21611</name>
</gene>
<dbReference type="PANTHER" id="PTHR10117:SF54">
    <property type="entry name" value="TRANSIENT RECEPTOR POTENTIAL-GAMMA PROTEIN"/>
    <property type="match status" value="1"/>
</dbReference>
<dbReference type="SUPFAM" id="SSF48403">
    <property type="entry name" value="Ankyrin repeat"/>
    <property type="match status" value="1"/>
</dbReference>
<accession>A0A1B6F5C7</accession>